<feature type="non-terminal residue" evidence="2">
    <location>
        <position position="87"/>
    </location>
</feature>
<reference evidence="2 3" key="1">
    <citation type="journal article" date="2019" name="Philos. Trans. R. Soc. Lond., B, Biol. Sci.">
        <title>Ant behaviour and brain gene expression of defending hosts depend on the ecological success of the intruding social parasite.</title>
        <authorList>
            <person name="Kaur R."/>
            <person name="Stoldt M."/>
            <person name="Jongepier E."/>
            <person name="Feldmeyer B."/>
            <person name="Menzel F."/>
            <person name="Bornberg-Bauer E."/>
            <person name="Foitzik S."/>
        </authorList>
    </citation>
    <scope>NUCLEOTIDE SEQUENCE [LARGE SCALE GENOMIC DNA]</scope>
    <source>
        <tissue evidence="2">Whole body</tissue>
    </source>
</reference>
<proteinExistence type="predicted"/>
<sequence>MARQLNIINSMRLEVEDAILRGLKFIESKVIGTLARRTSEENVANGRRNGECRQGARDKRGFPPDSHEPSACQHGCGEALLRARFAQ</sequence>
<keyword evidence="3" id="KW-1185">Reference proteome</keyword>
<dbReference type="Proteomes" id="UP000310200">
    <property type="component" value="Unassembled WGS sequence"/>
</dbReference>
<organism evidence="2 3">
    <name type="scientific">Temnothorax longispinosus</name>
    <dbReference type="NCBI Taxonomy" id="300112"/>
    <lineage>
        <taxon>Eukaryota</taxon>
        <taxon>Metazoa</taxon>
        <taxon>Ecdysozoa</taxon>
        <taxon>Arthropoda</taxon>
        <taxon>Hexapoda</taxon>
        <taxon>Insecta</taxon>
        <taxon>Pterygota</taxon>
        <taxon>Neoptera</taxon>
        <taxon>Endopterygota</taxon>
        <taxon>Hymenoptera</taxon>
        <taxon>Apocrita</taxon>
        <taxon>Aculeata</taxon>
        <taxon>Formicoidea</taxon>
        <taxon>Formicidae</taxon>
        <taxon>Myrmicinae</taxon>
        <taxon>Temnothorax</taxon>
    </lineage>
</organism>
<accession>A0A4V6RGE8</accession>
<gene>
    <name evidence="2" type="ORF">DBV15_02709</name>
</gene>
<dbReference type="AlphaFoldDB" id="A0A4V6RGE8"/>
<protein>
    <submittedName>
        <fullName evidence="2">Uncharacterized protein</fullName>
    </submittedName>
</protein>
<evidence type="ECO:0000256" key="1">
    <source>
        <dbReference type="SAM" id="MobiDB-lite"/>
    </source>
</evidence>
<feature type="region of interest" description="Disordered" evidence="1">
    <location>
        <begin position="40"/>
        <end position="73"/>
    </location>
</feature>
<evidence type="ECO:0000313" key="3">
    <source>
        <dbReference type="Proteomes" id="UP000310200"/>
    </source>
</evidence>
<dbReference type="EMBL" id="QBLH01003027">
    <property type="protein sequence ID" value="TGZ45894.1"/>
    <property type="molecule type" value="Genomic_DNA"/>
</dbReference>
<name>A0A4V6RGE8_9HYME</name>
<comment type="caution">
    <text evidence="2">The sequence shown here is derived from an EMBL/GenBank/DDBJ whole genome shotgun (WGS) entry which is preliminary data.</text>
</comment>
<feature type="compositionally biased region" description="Basic and acidic residues" evidence="1">
    <location>
        <begin position="48"/>
        <end position="68"/>
    </location>
</feature>
<evidence type="ECO:0000313" key="2">
    <source>
        <dbReference type="EMBL" id="TGZ45894.1"/>
    </source>
</evidence>